<evidence type="ECO:0000256" key="2">
    <source>
        <dbReference type="ARBA" id="ARBA00023015"/>
    </source>
</evidence>
<evidence type="ECO:0000313" key="6">
    <source>
        <dbReference type="EMBL" id="CAG7652366.1"/>
    </source>
</evidence>
<dbReference type="Proteomes" id="UP000693672">
    <property type="component" value="Unassembled WGS sequence"/>
</dbReference>
<evidence type="ECO:0000256" key="3">
    <source>
        <dbReference type="ARBA" id="ARBA00023125"/>
    </source>
</evidence>
<evidence type="ECO:0000313" key="7">
    <source>
        <dbReference type="Proteomes" id="UP000693672"/>
    </source>
</evidence>
<keyword evidence="2" id="KW-0805">Transcription regulation</keyword>
<evidence type="ECO:0000256" key="4">
    <source>
        <dbReference type="ARBA" id="ARBA00023163"/>
    </source>
</evidence>
<dbReference type="GO" id="GO:0003700">
    <property type="term" value="F:DNA-binding transcription factor activity"/>
    <property type="evidence" value="ECO:0007669"/>
    <property type="project" value="InterPro"/>
</dbReference>
<feature type="domain" description="HTH lysR-type" evidence="5">
    <location>
        <begin position="1"/>
        <end position="58"/>
    </location>
</feature>
<dbReference type="GO" id="GO:0003677">
    <property type="term" value="F:DNA binding"/>
    <property type="evidence" value="ECO:0007669"/>
    <property type="project" value="UniProtKB-KW"/>
</dbReference>
<dbReference type="RefSeq" id="WP_218096163.1">
    <property type="nucleotide sequence ID" value="NZ_CAJVAS010000069.1"/>
</dbReference>
<dbReference type="CDD" id="cd05466">
    <property type="entry name" value="PBP2_LTTR_substrate"/>
    <property type="match status" value="1"/>
</dbReference>
<dbReference type="PANTHER" id="PTHR30346:SF28">
    <property type="entry name" value="HTH-TYPE TRANSCRIPTIONAL REGULATOR CYNR"/>
    <property type="match status" value="1"/>
</dbReference>
<keyword evidence="3" id="KW-0238">DNA-binding</keyword>
<comment type="similarity">
    <text evidence="1">Belongs to the LysR transcriptional regulatory family.</text>
</comment>
<evidence type="ECO:0000259" key="5">
    <source>
        <dbReference type="PROSITE" id="PS50931"/>
    </source>
</evidence>
<comment type="caution">
    <text evidence="6">The sequence shown here is derived from an EMBL/GenBank/DDBJ whole genome shotgun (WGS) entry which is preliminary data.</text>
</comment>
<dbReference type="EMBL" id="CAJVAS010000069">
    <property type="protein sequence ID" value="CAG7652366.1"/>
    <property type="molecule type" value="Genomic_DNA"/>
</dbReference>
<evidence type="ECO:0000256" key="1">
    <source>
        <dbReference type="ARBA" id="ARBA00009437"/>
    </source>
</evidence>
<reference evidence="6" key="1">
    <citation type="submission" date="2021-06" db="EMBL/GenBank/DDBJ databases">
        <authorList>
            <person name="Criscuolo A."/>
        </authorList>
    </citation>
    <scope>NUCLEOTIDE SEQUENCE</scope>
    <source>
        <strain evidence="6">CIP111600</strain>
    </source>
</reference>
<name>A0A916KAQ2_9BACL</name>
<dbReference type="Pfam" id="PF00126">
    <property type="entry name" value="HTH_1"/>
    <property type="match status" value="1"/>
</dbReference>
<dbReference type="Pfam" id="PF03466">
    <property type="entry name" value="LysR_substrate"/>
    <property type="match status" value="1"/>
</dbReference>
<dbReference type="PANTHER" id="PTHR30346">
    <property type="entry name" value="TRANSCRIPTIONAL DUAL REGULATOR HCAR-RELATED"/>
    <property type="match status" value="1"/>
</dbReference>
<keyword evidence="7" id="KW-1185">Reference proteome</keyword>
<organism evidence="6 7">
    <name type="scientific">Paenibacillus solanacearum</name>
    <dbReference type="NCBI Taxonomy" id="2048548"/>
    <lineage>
        <taxon>Bacteria</taxon>
        <taxon>Bacillati</taxon>
        <taxon>Bacillota</taxon>
        <taxon>Bacilli</taxon>
        <taxon>Bacillales</taxon>
        <taxon>Paenibacillaceae</taxon>
        <taxon>Paenibacillus</taxon>
    </lineage>
</organism>
<sequence>MQVEWYRSFAEAAKWRSLSKAAEKLNLTQPAISKHIRRLEEAYGVELFRRGPAGVEVTGAGALFMERIGPVLASLEALTADMRQFAERPRITLGSLPSVAAQVLPARLRDHYAAGHPIAVSVRPSSSELLEGLGDGSLDAVLMDDAYTAGRLWRRELFTESYIAVLPQGHRMAGRVSLSAAELERELFIFPVCCDTRLRFAAIAEKHGYKPHVILEVDHNDYLLGIVAVGNGITVLPALFAGQSARLGLHAVPIEEESLRRTIVLAARSSETGAKLYRLLGGGTEQQHPPSPQTQADA</sequence>
<dbReference type="InterPro" id="IPR000847">
    <property type="entry name" value="LysR_HTH_N"/>
</dbReference>
<dbReference type="GO" id="GO:0032993">
    <property type="term" value="C:protein-DNA complex"/>
    <property type="evidence" value="ECO:0007669"/>
    <property type="project" value="TreeGrafter"/>
</dbReference>
<proteinExistence type="inferred from homology"/>
<keyword evidence="4" id="KW-0804">Transcription</keyword>
<accession>A0A916KAQ2</accession>
<dbReference type="InterPro" id="IPR005119">
    <property type="entry name" value="LysR_subst-bd"/>
</dbReference>
<dbReference type="PROSITE" id="PS50931">
    <property type="entry name" value="HTH_LYSR"/>
    <property type="match status" value="1"/>
</dbReference>
<gene>
    <name evidence="6" type="primary">gltC_7</name>
    <name evidence="6" type="ORF">PAESOLCIP111_06513</name>
</gene>
<protein>
    <submittedName>
        <fullName evidence="6">HTH-type transcriptional regulator GltC</fullName>
    </submittedName>
</protein>
<dbReference type="AlphaFoldDB" id="A0A916KAQ2"/>